<dbReference type="GO" id="GO:0090307">
    <property type="term" value="P:mitotic spindle assembly"/>
    <property type="evidence" value="ECO:0007669"/>
    <property type="project" value="TreeGrafter"/>
</dbReference>
<dbReference type="SUPFAM" id="SSF48371">
    <property type="entry name" value="ARM repeat"/>
    <property type="match status" value="1"/>
</dbReference>
<proteinExistence type="inferred from homology"/>
<feature type="region of interest" description="Disordered" evidence="7">
    <location>
        <begin position="816"/>
        <end position="927"/>
    </location>
</feature>
<reference evidence="9 10" key="1">
    <citation type="submission" date="2019-02" db="EMBL/GenBank/DDBJ databases">
        <title>Genome sequencing of the rare red list fungi Dentipellis fragilis.</title>
        <authorList>
            <person name="Buettner E."/>
            <person name="Kellner H."/>
        </authorList>
    </citation>
    <scope>NUCLEOTIDE SEQUENCE [LARGE SCALE GENOMIC DNA]</scope>
    <source>
        <strain evidence="9 10">DSM 105465</strain>
    </source>
</reference>
<dbReference type="SMART" id="SM01349">
    <property type="entry name" value="TOG"/>
    <property type="match status" value="2"/>
</dbReference>
<gene>
    <name evidence="9" type="ORF">EVG20_g516</name>
</gene>
<dbReference type="GO" id="GO:0008017">
    <property type="term" value="F:microtubule binding"/>
    <property type="evidence" value="ECO:0007669"/>
    <property type="project" value="TreeGrafter"/>
</dbReference>
<dbReference type="GO" id="GO:0005815">
    <property type="term" value="C:microtubule organizing center"/>
    <property type="evidence" value="ECO:0007669"/>
    <property type="project" value="TreeGrafter"/>
</dbReference>
<dbReference type="Gene3D" id="3.40.30.10">
    <property type="entry name" value="Glutaredoxin"/>
    <property type="match status" value="1"/>
</dbReference>
<evidence type="ECO:0000256" key="3">
    <source>
        <dbReference type="ARBA" id="ARBA00022618"/>
    </source>
</evidence>
<keyword evidence="6" id="KW-0676">Redox-active center</keyword>
<dbReference type="InterPro" id="IPR034085">
    <property type="entry name" value="TOG"/>
</dbReference>
<feature type="compositionally biased region" description="Polar residues" evidence="7">
    <location>
        <begin position="992"/>
        <end position="1006"/>
    </location>
</feature>
<dbReference type="InterPro" id="IPR011989">
    <property type="entry name" value="ARM-like"/>
</dbReference>
<dbReference type="InterPro" id="IPR036249">
    <property type="entry name" value="Thioredoxin-like_sf"/>
</dbReference>
<evidence type="ECO:0000313" key="10">
    <source>
        <dbReference type="Proteomes" id="UP000298327"/>
    </source>
</evidence>
<name>A0A4Y9ZD08_9AGAM</name>
<evidence type="ECO:0000256" key="4">
    <source>
        <dbReference type="ARBA" id="ARBA00022701"/>
    </source>
</evidence>
<keyword evidence="5" id="KW-0131">Cell cycle</keyword>
<keyword evidence="4" id="KW-0493">Microtubule</keyword>
<dbReference type="STRING" id="205917.A0A4Y9ZD08"/>
<sequence length="1451" mass="157359">MADPASCVECTPSQETLIIEDTNFPPSDAGMVKKEDPLDVSTFQPPDISSSTPNVYIEFCDRCRWLHRATWTSTELFLTFPAPALKSITIIPLNSEETAGRFRAWLTVGQERNSVLIWDRKIEGKFPEMKELKDMAAKRTNREMLNDRVVTRRSSGDAPELWHEQRRGSTTSLFCLIYTMDDSSLSKLLQQCKANDVDVKVDALTKLQAEFETGIEIPEPDIVIQTLKTCLRTSNQHLSTATLSALPPLLPLLLSHGPSRLALGPASASASTSSAGSSSVDTPTLRQVLLAFLPAGGIIDRLGDARERPREKARESLVLIGGFAFRSGGGSVMGRSKDGKGSETPIQTFERFVKEIGLGSKVSRVREQSIVALVNIRRTHHLFPIRTYSPLLVEALEDSDSNVRETARVSVVELFTGPGVTDAARADLKKEMTKKGTRKGIVDGVLAKIVGGSSTPASEGSENGDALQGKKEYIPPSLALQGGRPTASENGAGPSGMSRSVSHGNVKDGSRPASRAGARNAVTSPPPVPSESGMDVQPYYVGVTSSRDLENEFAEMFKPFEGKETEHNWAARERAIIRVRGMLKGDVHVRYTETFLAHLKQIADASLKTLASLRTIVSNNTCALYNELAIALGPAMDPVCETLFISLLRMANFTKKIAAQSSQATVDIIITNTSATARTLFPILWNTLQDKTPQARQYVVDHLKLYIDLHAVRAKNNIESTGMLDTLDKSVRKAIGDANAGVRQSARSLFWAYHTVWPERGRVILEAQDNMLRKQLEKACPNPDALAAVPVVAPTTKKSSVAAAIAASRAKAKAIANAPPSLRHQATSTARAAVVTPPRRPSSPSVSSKSPGTERAASPLSRSTGSPPSSPRSRLVSNPAPVRVTPSTALPSSPPSTTVTPPSPVSSRQTAPRPTIPPAARSSVAIPPMGYYGEESLLTAVAIPLPEDSDSDMELDDSVNLISFSSPYEKYPPPPRSNTNSRTNSFSPRSTGSKPGLSNSLSTSSPPAGVPQPIVEDALRARAEQAESAAERLLELVEPEDETVQQAPLHSSLLLGNGSTTLKAKGPVSPARPFSSTVRPPVTPVNKNTSIWKQVASFKDSPAYNGGGSSLMTDVLRPLAPKNDSAWWRKRMTLLNQKRMFQDSDASHYASELKRYIDALEDGSADVSMLKNIALFCASHPTVDPISPLSSSLSMPASPSPFISASSSLQSLKPDVWSESRGFERLWSGLKKFVVPERNEEELAYALIVLWEMLEYQSLRMEDRETDVFAMLLRSRYSGKQQVLDATNVVRDALTARVEAVYGLMTMHAILLAFQTEAPPASSSTEVKASIYAYGLIALGKFILRLPAEILEEELPRLKATLTSALNDTSSLVVRESAAAVIIAAQLVLRDETHLFMLLEGLPDEKKNLLTYLFDKHGVRGSDGPASIERLEREMRRLDGRMSTPPRPSAA</sequence>
<feature type="compositionally biased region" description="Low complexity" evidence="7">
    <location>
        <begin position="977"/>
        <end position="991"/>
    </location>
</feature>
<feature type="compositionally biased region" description="Low complexity" evidence="7">
    <location>
        <begin position="858"/>
        <end position="921"/>
    </location>
</feature>
<feature type="region of interest" description="Disordered" evidence="7">
    <location>
        <begin position="964"/>
        <end position="1012"/>
    </location>
</feature>
<feature type="compositionally biased region" description="Low complexity" evidence="7">
    <location>
        <begin position="842"/>
        <end position="851"/>
    </location>
</feature>
<dbReference type="GO" id="GO:0005876">
    <property type="term" value="C:spindle microtubule"/>
    <property type="evidence" value="ECO:0007669"/>
    <property type="project" value="TreeGrafter"/>
</dbReference>
<dbReference type="GO" id="GO:1990023">
    <property type="term" value="C:mitotic spindle midzone"/>
    <property type="evidence" value="ECO:0007669"/>
    <property type="project" value="TreeGrafter"/>
</dbReference>
<feature type="domain" description="TOG" evidence="8">
    <location>
        <begin position="545"/>
        <end position="789"/>
    </location>
</feature>
<evidence type="ECO:0000259" key="8">
    <source>
        <dbReference type="SMART" id="SM01349"/>
    </source>
</evidence>
<dbReference type="InterPro" id="IPR024395">
    <property type="entry name" value="CLASP_N_dom"/>
</dbReference>
<dbReference type="OrthoDB" id="46159at2759"/>
<dbReference type="GO" id="GO:0005881">
    <property type="term" value="C:cytoplasmic microtubule"/>
    <property type="evidence" value="ECO:0007669"/>
    <property type="project" value="TreeGrafter"/>
</dbReference>
<dbReference type="Proteomes" id="UP000298327">
    <property type="component" value="Unassembled WGS sequence"/>
</dbReference>
<keyword evidence="10" id="KW-1185">Reference proteome</keyword>
<evidence type="ECO:0000256" key="6">
    <source>
        <dbReference type="ARBA" id="ARBA00023284"/>
    </source>
</evidence>
<comment type="similarity">
    <text evidence="2">Belongs to the CLASP family.</text>
</comment>
<dbReference type="EMBL" id="SEOQ01000013">
    <property type="protein sequence ID" value="TFY72472.1"/>
    <property type="molecule type" value="Genomic_DNA"/>
</dbReference>
<protein>
    <recommendedName>
        <fullName evidence="8">TOG domain-containing protein</fullName>
    </recommendedName>
</protein>
<dbReference type="SUPFAM" id="SSF52833">
    <property type="entry name" value="Thioredoxin-like"/>
    <property type="match status" value="1"/>
</dbReference>
<dbReference type="Pfam" id="PF10262">
    <property type="entry name" value="Rdx"/>
    <property type="match status" value="1"/>
</dbReference>
<comment type="subcellular location">
    <subcellularLocation>
        <location evidence="1">Cytoplasm</location>
        <location evidence="1">Cytoskeleton</location>
        <location evidence="1">Spindle</location>
    </subcellularLocation>
</comment>
<comment type="caution">
    <text evidence="9">The sequence shown here is derived from an EMBL/GenBank/DDBJ whole genome shotgun (WGS) entry which is preliminary data.</text>
</comment>
<evidence type="ECO:0000256" key="2">
    <source>
        <dbReference type="ARBA" id="ARBA00009549"/>
    </source>
</evidence>
<keyword evidence="3" id="KW-0132">Cell division</keyword>
<evidence type="ECO:0000256" key="1">
    <source>
        <dbReference type="ARBA" id="ARBA00004186"/>
    </source>
</evidence>
<organism evidence="9 10">
    <name type="scientific">Dentipellis fragilis</name>
    <dbReference type="NCBI Taxonomy" id="205917"/>
    <lineage>
        <taxon>Eukaryota</taxon>
        <taxon>Fungi</taxon>
        <taxon>Dikarya</taxon>
        <taxon>Basidiomycota</taxon>
        <taxon>Agaricomycotina</taxon>
        <taxon>Agaricomycetes</taxon>
        <taxon>Russulales</taxon>
        <taxon>Hericiaceae</taxon>
        <taxon>Dentipellis</taxon>
    </lineage>
</organism>
<accession>A0A4Y9ZD08</accession>
<dbReference type="InterPro" id="IPR016024">
    <property type="entry name" value="ARM-type_fold"/>
</dbReference>
<feature type="region of interest" description="Disordered" evidence="7">
    <location>
        <begin position="476"/>
        <end position="536"/>
    </location>
</feature>
<evidence type="ECO:0000256" key="5">
    <source>
        <dbReference type="ARBA" id="ARBA00022776"/>
    </source>
</evidence>
<dbReference type="PANTHER" id="PTHR21567:SF9">
    <property type="entry name" value="CLIP-ASSOCIATING PROTEIN"/>
    <property type="match status" value="1"/>
</dbReference>
<dbReference type="GO" id="GO:0051301">
    <property type="term" value="P:cell division"/>
    <property type="evidence" value="ECO:0007669"/>
    <property type="project" value="UniProtKB-KW"/>
</dbReference>
<feature type="domain" description="TOG" evidence="8">
    <location>
        <begin position="172"/>
        <end position="455"/>
    </location>
</feature>
<dbReference type="Gene3D" id="1.25.10.10">
    <property type="entry name" value="Leucine-rich Repeat Variant"/>
    <property type="match status" value="2"/>
</dbReference>
<dbReference type="PANTHER" id="PTHR21567">
    <property type="entry name" value="CLASP"/>
    <property type="match status" value="1"/>
</dbReference>
<evidence type="ECO:0000313" key="9">
    <source>
        <dbReference type="EMBL" id="TFY72472.1"/>
    </source>
</evidence>
<evidence type="ECO:0000256" key="7">
    <source>
        <dbReference type="SAM" id="MobiDB-lite"/>
    </source>
</evidence>
<dbReference type="Pfam" id="PF12348">
    <property type="entry name" value="CLASP_N"/>
    <property type="match status" value="1"/>
</dbReference>
<dbReference type="InterPro" id="IPR011893">
    <property type="entry name" value="Selenoprotein_Rdx-typ"/>
</dbReference>
<keyword evidence="5" id="KW-0498">Mitosis</keyword>